<evidence type="ECO:0000259" key="3">
    <source>
        <dbReference type="Pfam" id="PF07969"/>
    </source>
</evidence>
<evidence type="ECO:0000313" key="4">
    <source>
        <dbReference type="EMBL" id="KAB0585346.1"/>
    </source>
</evidence>
<evidence type="ECO:0000256" key="2">
    <source>
        <dbReference type="ARBA" id="ARBA00022801"/>
    </source>
</evidence>
<name>A0A643FHY8_IDEDE</name>
<dbReference type="GO" id="GO:0006209">
    <property type="term" value="P:cytosine catabolic process"/>
    <property type="evidence" value="ECO:0007669"/>
    <property type="project" value="TreeGrafter"/>
</dbReference>
<dbReference type="AlphaFoldDB" id="A0A643FHY8"/>
<comment type="caution">
    <text evidence="4">The sequence shown here is derived from an EMBL/GenBank/DDBJ whole genome shotgun (WGS) entry which is preliminary data.</text>
</comment>
<dbReference type="NCBIfam" id="NF005748">
    <property type="entry name" value="PRK07572.1"/>
    <property type="match status" value="1"/>
</dbReference>
<dbReference type="GO" id="GO:0035888">
    <property type="term" value="F:isoguanine deaminase activity"/>
    <property type="evidence" value="ECO:0007669"/>
    <property type="project" value="TreeGrafter"/>
</dbReference>
<keyword evidence="1" id="KW-0479">Metal-binding</keyword>
<dbReference type="GO" id="GO:0046872">
    <property type="term" value="F:metal ion binding"/>
    <property type="evidence" value="ECO:0007669"/>
    <property type="project" value="UniProtKB-KW"/>
</dbReference>
<dbReference type="CDD" id="cd01293">
    <property type="entry name" value="Bact_CD"/>
    <property type="match status" value="1"/>
</dbReference>
<dbReference type="EMBL" id="VZPB01000001">
    <property type="protein sequence ID" value="KAB0585346.1"/>
    <property type="molecule type" value="Genomic_DNA"/>
</dbReference>
<gene>
    <name evidence="4" type="ORF">F7Q92_00150</name>
</gene>
<protein>
    <submittedName>
        <fullName evidence="4">Amidohydrolase family protein</fullName>
    </submittedName>
</protein>
<evidence type="ECO:0000256" key="1">
    <source>
        <dbReference type="ARBA" id="ARBA00022723"/>
    </source>
</evidence>
<dbReference type="PANTHER" id="PTHR32027:SF0">
    <property type="entry name" value="CYTOSINE DEAMINASE"/>
    <property type="match status" value="1"/>
</dbReference>
<dbReference type="RefSeq" id="WP_151121921.1">
    <property type="nucleotide sequence ID" value="NZ_CP088081.1"/>
</dbReference>
<keyword evidence="5" id="KW-1185">Reference proteome</keyword>
<dbReference type="Pfam" id="PF07969">
    <property type="entry name" value="Amidohydro_3"/>
    <property type="match status" value="1"/>
</dbReference>
<dbReference type="Gene3D" id="3.20.20.140">
    <property type="entry name" value="Metal-dependent hydrolases"/>
    <property type="match status" value="1"/>
</dbReference>
<dbReference type="InterPro" id="IPR011059">
    <property type="entry name" value="Metal-dep_hydrolase_composite"/>
</dbReference>
<dbReference type="SUPFAM" id="SSF51338">
    <property type="entry name" value="Composite domain of metallo-dependent hydrolases"/>
    <property type="match status" value="1"/>
</dbReference>
<organism evidence="4 5">
    <name type="scientific">Ideonella dechloratans</name>
    <dbReference type="NCBI Taxonomy" id="36863"/>
    <lineage>
        <taxon>Bacteria</taxon>
        <taxon>Pseudomonadati</taxon>
        <taxon>Pseudomonadota</taxon>
        <taxon>Betaproteobacteria</taxon>
        <taxon>Burkholderiales</taxon>
        <taxon>Sphaerotilaceae</taxon>
        <taxon>Ideonella</taxon>
    </lineage>
</organism>
<dbReference type="InterPro" id="IPR013108">
    <property type="entry name" value="Amidohydro_3"/>
</dbReference>
<dbReference type="Proteomes" id="UP000430120">
    <property type="component" value="Unassembled WGS sequence"/>
</dbReference>
<feature type="domain" description="Amidohydrolase 3" evidence="3">
    <location>
        <begin position="43"/>
        <end position="401"/>
    </location>
</feature>
<dbReference type="GO" id="GO:0004131">
    <property type="term" value="F:cytosine deaminase activity"/>
    <property type="evidence" value="ECO:0007669"/>
    <property type="project" value="TreeGrafter"/>
</dbReference>
<evidence type="ECO:0000313" key="5">
    <source>
        <dbReference type="Proteomes" id="UP000430120"/>
    </source>
</evidence>
<reference evidence="4 5" key="1">
    <citation type="submission" date="2019-09" db="EMBL/GenBank/DDBJ databases">
        <title>Draft genome sequences of 48 bacterial type strains from the CCUG.</title>
        <authorList>
            <person name="Tunovic T."/>
            <person name="Pineiro-Iglesias B."/>
            <person name="Unosson C."/>
            <person name="Inganas E."/>
            <person name="Ohlen M."/>
            <person name="Cardew S."/>
            <person name="Jensie-Markopoulos S."/>
            <person name="Salva-Serra F."/>
            <person name="Jaen-Luchoro D."/>
            <person name="Karlsson R."/>
            <person name="Svensson-Stadler L."/>
            <person name="Chun J."/>
            <person name="Moore E."/>
        </authorList>
    </citation>
    <scope>NUCLEOTIDE SEQUENCE [LARGE SCALE GENOMIC DNA]</scope>
    <source>
        <strain evidence="4 5">CCUG 30977</strain>
    </source>
</reference>
<dbReference type="SUPFAM" id="SSF51556">
    <property type="entry name" value="Metallo-dependent hydrolases"/>
    <property type="match status" value="1"/>
</dbReference>
<dbReference type="PANTHER" id="PTHR32027">
    <property type="entry name" value="CYTOSINE DEAMINASE"/>
    <property type="match status" value="1"/>
</dbReference>
<accession>A0A643FHY8</accession>
<dbReference type="Gene3D" id="2.30.40.10">
    <property type="entry name" value="Urease, subunit C, domain 1"/>
    <property type="match status" value="1"/>
</dbReference>
<sequence>MLDLLIHNARLPDGRTRMGVAVQDGRITAIEPGLSPATAPAAQVVDAGDLLLSPPFVDAHFHMDATLSYGLPRVNQSGTLLEGIALWGELKPLLTAEALIERALAYCDWAVAQGLLAIRSHVDVCDPRLLAVDALLEVQRRVAPYLDLQLVAFPQDGVLRSPGALDLLKEALKRGVDVVGGIPHFERTMAEGAASVTLLCELAAEQGKLVDMHCDESDDPLSRHVETLAFETQRLGLHGRVAGSHLTSMHSMDNYYVSKLLALMAEARLNVVANPLINITLQGRHDSYPKRRGMTRVPEQLAAGLTVAFGHDCVMDPWYSLGQADMLEVASMGLHVAQMTGQAAMRQCFDAVTTAPARILGLDHFGLAVGCEASFVLLQARDPVEALRLRAQRLGVWRRGVQLAASAPRTTTLMLPGRPAQTDFLR</sequence>
<dbReference type="InterPro" id="IPR052349">
    <property type="entry name" value="Metallo-hydrolase_Enzymes"/>
</dbReference>
<proteinExistence type="predicted"/>
<dbReference type="InterPro" id="IPR032466">
    <property type="entry name" value="Metal_Hydrolase"/>
</dbReference>
<keyword evidence="2 4" id="KW-0378">Hydrolase</keyword>
<dbReference type="OrthoDB" id="9815027at2"/>
<dbReference type="FunFam" id="3.20.20.140:FF:000019">
    <property type="entry name" value="Cytosine deaminase"/>
    <property type="match status" value="1"/>
</dbReference>